<comment type="caution">
    <text evidence="1">The sequence shown here is derived from an EMBL/GenBank/DDBJ whole genome shotgun (WGS) entry which is preliminary data.</text>
</comment>
<reference evidence="1" key="1">
    <citation type="submission" date="2022-03" db="EMBL/GenBank/DDBJ databases">
        <title>Gramella crocea sp. nov., isolated from activated sludge of a seafood processing plant.</title>
        <authorList>
            <person name="Zhang X."/>
        </authorList>
    </citation>
    <scope>NUCLEOTIDE SEQUENCE</scope>
    <source>
        <strain evidence="1">YJ019</strain>
    </source>
</reference>
<proteinExistence type="predicted"/>
<dbReference type="Proteomes" id="UP001139226">
    <property type="component" value="Unassembled WGS sequence"/>
</dbReference>
<evidence type="ECO:0000313" key="1">
    <source>
        <dbReference type="EMBL" id="MCH4823916.1"/>
    </source>
</evidence>
<name>A0A9X2AB58_9FLAO</name>
<dbReference type="EMBL" id="JAKVTV010000004">
    <property type="protein sequence ID" value="MCH4823916.1"/>
    <property type="molecule type" value="Genomic_DNA"/>
</dbReference>
<keyword evidence="2" id="KW-1185">Reference proteome</keyword>
<dbReference type="RefSeq" id="WP_240714088.1">
    <property type="nucleotide sequence ID" value="NZ_JAKVTV010000004.1"/>
</dbReference>
<gene>
    <name evidence="1" type="ORF">ML462_12110</name>
</gene>
<evidence type="ECO:0000313" key="2">
    <source>
        <dbReference type="Proteomes" id="UP001139226"/>
    </source>
</evidence>
<dbReference type="AlphaFoldDB" id="A0A9X2AB58"/>
<accession>A0A9X2AB58</accession>
<sequence length="69" mass="8155">MKAITNLLIMVFMLSFYGVAMSHEETKLSQEEGSSPEYISMTKTHWNDDPETDFSDWLETERKYFEKLP</sequence>
<protein>
    <submittedName>
        <fullName evidence="1">Uncharacterized protein</fullName>
    </submittedName>
</protein>
<organism evidence="1 2">
    <name type="scientific">Christiangramia lutea</name>
    <dbReference type="NCBI Taxonomy" id="1607951"/>
    <lineage>
        <taxon>Bacteria</taxon>
        <taxon>Pseudomonadati</taxon>
        <taxon>Bacteroidota</taxon>
        <taxon>Flavobacteriia</taxon>
        <taxon>Flavobacteriales</taxon>
        <taxon>Flavobacteriaceae</taxon>
        <taxon>Christiangramia</taxon>
    </lineage>
</organism>